<accession>A0A160FMF8</accession>
<dbReference type="EMBL" id="CP014578">
    <property type="protein sequence ID" value="ANB73711.1"/>
    <property type="molecule type" value="Genomic_DNA"/>
</dbReference>
<proteinExistence type="predicted"/>
<dbReference type="AlphaFoldDB" id="A0A160FMF8"/>
<keyword evidence="2" id="KW-1185">Reference proteome</keyword>
<dbReference type="STRING" id="1804984.AYM40_16125"/>
<gene>
    <name evidence="1" type="ORF">AYM40_16125</name>
</gene>
<protein>
    <recommendedName>
        <fullName evidence="3">Peptidase C39-like domain-containing protein</fullName>
    </recommendedName>
</protein>
<name>A0A160FMF8_9BURK</name>
<sequence>MREFIVQRLHPRLTPGKTLRAGSKFAVHSLQGDWDSACSLYATASALAILGRIADPTAVSWRRRGPEADLWNRAAPLYFTGATLTEVAGVIRECDWSLQPAVLEGAHRKVLDFCEQELSRGHLVIASWRPVGQSLSHAVLVVGSEGRTQGCRFRPHALLILDPAERDAPMATCNARLDYANPATGKRARYGAYITARETFSVVLDGAVSIREKRSSKPP</sequence>
<dbReference type="KEGG" id="buz:AYM40_16125"/>
<organism evidence="1 2">
    <name type="scientific">Paraburkholderia phytofirmans OLGA172</name>
    <dbReference type="NCBI Taxonomy" id="1417228"/>
    <lineage>
        <taxon>Bacteria</taxon>
        <taxon>Pseudomonadati</taxon>
        <taxon>Pseudomonadota</taxon>
        <taxon>Betaproteobacteria</taxon>
        <taxon>Burkholderiales</taxon>
        <taxon>Burkholderiaceae</taxon>
        <taxon>Paraburkholderia</taxon>
    </lineage>
</organism>
<dbReference type="Proteomes" id="UP000076852">
    <property type="component" value="Chromosome 1"/>
</dbReference>
<evidence type="ECO:0008006" key="3">
    <source>
        <dbReference type="Google" id="ProtNLM"/>
    </source>
</evidence>
<reference evidence="1 2" key="1">
    <citation type="journal article" date="2016" name="Gene">
        <title>PacBio SMRT assembly of a complex multi-replicon genome reveals chlorocatechol degradative operon in a region of genome plasticity.</title>
        <authorList>
            <person name="Ricker N."/>
            <person name="Shen S.Y."/>
            <person name="Goordial J."/>
            <person name="Jin S."/>
            <person name="Fulthorpe R.R."/>
        </authorList>
    </citation>
    <scope>NUCLEOTIDE SEQUENCE [LARGE SCALE GENOMIC DNA]</scope>
    <source>
        <strain evidence="1 2">OLGA172</strain>
    </source>
</reference>
<evidence type="ECO:0000313" key="1">
    <source>
        <dbReference type="EMBL" id="ANB73711.1"/>
    </source>
</evidence>
<evidence type="ECO:0000313" key="2">
    <source>
        <dbReference type="Proteomes" id="UP000076852"/>
    </source>
</evidence>